<gene>
    <name evidence="11" type="ORF">GCM10007390_31120</name>
</gene>
<dbReference type="FunFam" id="3.40.50.300:FF:000006">
    <property type="entry name" value="DNA-binding transcriptional regulator NtrC"/>
    <property type="match status" value="1"/>
</dbReference>
<dbReference type="InterPro" id="IPR027417">
    <property type="entry name" value="P-loop_NTPase"/>
</dbReference>
<dbReference type="Pfam" id="PF00072">
    <property type="entry name" value="Response_reg"/>
    <property type="match status" value="1"/>
</dbReference>
<keyword evidence="12" id="KW-1185">Reference proteome</keyword>
<dbReference type="GO" id="GO:0043565">
    <property type="term" value="F:sequence-specific DNA binding"/>
    <property type="evidence" value="ECO:0007669"/>
    <property type="project" value="InterPro"/>
</dbReference>
<keyword evidence="1 8" id="KW-0597">Phosphoprotein</keyword>
<evidence type="ECO:0000256" key="2">
    <source>
        <dbReference type="ARBA" id="ARBA00022741"/>
    </source>
</evidence>
<dbReference type="GO" id="GO:0005524">
    <property type="term" value="F:ATP binding"/>
    <property type="evidence" value="ECO:0007669"/>
    <property type="project" value="UniProtKB-KW"/>
</dbReference>
<evidence type="ECO:0000259" key="9">
    <source>
        <dbReference type="PROSITE" id="PS50045"/>
    </source>
</evidence>
<dbReference type="Pfam" id="PF02954">
    <property type="entry name" value="HTH_8"/>
    <property type="match status" value="1"/>
</dbReference>
<feature type="domain" description="Sigma-54 factor interaction" evidence="9">
    <location>
        <begin position="155"/>
        <end position="384"/>
    </location>
</feature>
<organism evidence="11 12">
    <name type="scientific">Persicitalea jodogahamensis</name>
    <dbReference type="NCBI Taxonomy" id="402147"/>
    <lineage>
        <taxon>Bacteria</taxon>
        <taxon>Pseudomonadati</taxon>
        <taxon>Bacteroidota</taxon>
        <taxon>Cytophagia</taxon>
        <taxon>Cytophagales</taxon>
        <taxon>Spirosomataceae</taxon>
        <taxon>Persicitalea</taxon>
    </lineage>
</organism>
<dbReference type="InterPro" id="IPR025944">
    <property type="entry name" value="Sigma_54_int_dom_CS"/>
</dbReference>
<dbReference type="InterPro" id="IPR009057">
    <property type="entry name" value="Homeodomain-like_sf"/>
</dbReference>
<dbReference type="InterPro" id="IPR025662">
    <property type="entry name" value="Sigma_54_int_dom_ATP-bd_1"/>
</dbReference>
<dbReference type="Gene3D" id="3.40.50.2300">
    <property type="match status" value="1"/>
</dbReference>
<name>A0A8J3D4Q1_9BACT</name>
<keyword evidence="4" id="KW-0902">Two-component regulatory system</keyword>
<feature type="domain" description="Response regulatory" evidence="10">
    <location>
        <begin position="16"/>
        <end position="130"/>
    </location>
</feature>
<dbReference type="PANTHER" id="PTHR32071:SF121">
    <property type="entry name" value="SIGMA L-DEPENDENT TRANSCRIPTIONAL REGULATOR YQIR-RELATED"/>
    <property type="match status" value="1"/>
</dbReference>
<keyword evidence="7" id="KW-0804">Transcription</keyword>
<dbReference type="PROSITE" id="PS50045">
    <property type="entry name" value="SIGMA54_INTERACT_4"/>
    <property type="match status" value="1"/>
</dbReference>
<evidence type="ECO:0000256" key="6">
    <source>
        <dbReference type="ARBA" id="ARBA00023125"/>
    </source>
</evidence>
<dbReference type="PRINTS" id="PR01590">
    <property type="entry name" value="HTHFIS"/>
</dbReference>
<dbReference type="InterPro" id="IPR025943">
    <property type="entry name" value="Sigma_54_int_dom_ATP-bd_2"/>
</dbReference>
<dbReference type="SMART" id="SM00448">
    <property type="entry name" value="REC"/>
    <property type="match status" value="1"/>
</dbReference>
<dbReference type="GO" id="GO:0006355">
    <property type="term" value="P:regulation of DNA-templated transcription"/>
    <property type="evidence" value="ECO:0007669"/>
    <property type="project" value="InterPro"/>
</dbReference>
<feature type="modified residue" description="4-aspartylphosphate" evidence="8">
    <location>
        <position position="65"/>
    </location>
</feature>
<evidence type="ECO:0000256" key="8">
    <source>
        <dbReference type="PROSITE-ProRule" id="PRU00169"/>
    </source>
</evidence>
<keyword evidence="6" id="KW-0238">DNA-binding</keyword>
<accession>A0A8J3D4Q1</accession>
<evidence type="ECO:0000256" key="4">
    <source>
        <dbReference type="ARBA" id="ARBA00023012"/>
    </source>
</evidence>
<keyword evidence="5" id="KW-0805">Transcription regulation</keyword>
<protein>
    <submittedName>
        <fullName evidence="11">Sigma-54-dependent Fis family transcriptional regulator</fullName>
    </submittedName>
</protein>
<evidence type="ECO:0000256" key="1">
    <source>
        <dbReference type="ARBA" id="ARBA00022553"/>
    </source>
</evidence>
<dbReference type="SMART" id="SM00382">
    <property type="entry name" value="AAA"/>
    <property type="match status" value="1"/>
</dbReference>
<dbReference type="FunFam" id="3.40.50.2300:FF:000018">
    <property type="entry name" value="DNA-binding transcriptional regulator NtrC"/>
    <property type="match status" value="1"/>
</dbReference>
<dbReference type="PROSITE" id="PS00688">
    <property type="entry name" value="SIGMA54_INTERACT_3"/>
    <property type="match status" value="1"/>
</dbReference>
<dbReference type="InterPro" id="IPR058031">
    <property type="entry name" value="AAA_lid_NorR"/>
</dbReference>
<dbReference type="Gene3D" id="1.10.8.60">
    <property type="match status" value="1"/>
</dbReference>
<evidence type="ECO:0000313" key="11">
    <source>
        <dbReference type="EMBL" id="GHB75153.1"/>
    </source>
</evidence>
<dbReference type="Pfam" id="PF00158">
    <property type="entry name" value="Sigma54_activat"/>
    <property type="match status" value="1"/>
</dbReference>
<evidence type="ECO:0000256" key="5">
    <source>
        <dbReference type="ARBA" id="ARBA00023015"/>
    </source>
</evidence>
<evidence type="ECO:0000259" key="10">
    <source>
        <dbReference type="PROSITE" id="PS50110"/>
    </source>
</evidence>
<comment type="caution">
    <text evidence="11">The sequence shown here is derived from an EMBL/GenBank/DDBJ whole genome shotgun (WGS) entry which is preliminary data.</text>
</comment>
<dbReference type="PROSITE" id="PS50110">
    <property type="entry name" value="RESPONSE_REGULATORY"/>
    <property type="match status" value="1"/>
</dbReference>
<dbReference type="InterPro" id="IPR002197">
    <property type="entry name" value="HTH_Fis"/>
</dbReference>
<evidence type="ECO:0000313" key="12">
    <source>
        <dbReference type="Proteomes" id="UP000598271"/>
    </source>
</evidence>
<evidence type="ECO:0000256" key="3">
    <source>
        <dbReference type="ARBA" id="ARBA00022840"/>
    </source>
</evidence>
<dbReference type="CDD" id="cd00009">
    <property type="entry name" value="AAA"/>
    <property type="match status" value="1"/>
</dbReference>
<keyword evidence="2" id="KW-0547">Nucleotide-binding</keyword>
<dbReference type="PANTHER" id="PTHR32071">
    <property type="entry name" value="TRANSCRIPTIONAL REGULATORY PROTEIN"/>
    <property type="match status" value="1"/>
</dbReference>
<dbReference type="SUPFAM" id="SSF46689">
    <property type="entry name" value="Homeodomain-like"/>
    <property type="match status" value="1"/>
</dbReference>
<proteinExistence type="predicted"/>
<dbReference type="InterPro" id="IPR003593">
    <property type="entry name" value="AAA+_ATPase"/>
</dbReference>
<sequence length="457" mass="51081">MKDPETRDRNQSHVHKILIIDDEDKLRSLLARIIRAEGFEVQEAADAKSGLQFLERQTFAVILCDVKLPDANGVELVKKLKETAPATEVILLTAYGNIPDGVRAIQHGAFDYITKGNDNDRILPLIHRAIEKNQLRQRVENLEKRVGEKYSFDTILGQSTALRRVVELAQKVAVTDATVLLTGETGTGKEVFAQAIHQASGRASHSFVALNSSAFSRELLESELFGHVKGAFTGALNDKKGFIEEADGGTLFLDEIGEMPLDLQAKLLRVLETSEFIRVGEQKPRRSDFRLIAATNRDLKTESEQQRFRQDLYFRLNVFALHLPPLRERVADIEPMVRHFIAELCAKLKKVPLTYEADFLAALQAYPWPGNIRELRNCLERSVILAGTEPLSAALLPFEFSVPSATSLGLSAFSLNSAEKLQIQKVLNHTKGNKAEAARLLEIGIATLYRKIEEYSL</sequence>
<reference evidence="11 12" key="1">
    <citation type="journal article" date="2014" name="Int. J. Syst. Evol. Microbiol.">
        <title>Complete genome sequence of Corynebacterium casei LMG S-19264T (=DSM 44701T), isolated from a smear-ripened cheese.</title>
        <authorList>
            <consortium name="US DOE Joint Genome Institute (JGI-PGF)"/>
            <person name="Walter F."/>
            <person name="Albersmeier A."/>
            <person name="Kalinowski J."/>
            <person name="Ruckert C."/>
        </authorList>
    </citation>
    <scope>NUCLEOTIDE SEQUENCE [LARGE SCALE GENOMIC DNA]</scope>
    <source>
        <strain evidence="11 12">KCTC 12866</strain>
    </source>
</reference>
<dbReference type="EMBL" id="BMXF01000003">
    <property type="protein sequence ID" value="GHB75153.1"/>
    <property type="molecule type" value="Genomic_DNA"/>
</dbReference>
<dbReference type="SUPFAM" id="SSF52540">
    <property type="entry name" value="P-loop containing nucleoside triphosphate hydrolases"/>
    <property type="match status" value="1"/>
</dbReference>
<dbReference type="Gene3D" id="1.10.10.60">
    <property type="entry name" value="Homeodomain-like"/>
    <property type="match status" value="1"/>
</dbReference>
<dbReference type="InterPro" id="IPR001789">
    <property type="entry name" value="Sig_transdc_resp-reg_receiver"/>
</dbReference>
<dbReference type="Proteomes" id="UP000598271">
    <property type="component" value="Unassembled WGS sequence"/>
</dbReference>
<keyword evidence="3" id="KW-0067">ATP-binding</keyword>
<dbReference type="PROSITE" id="PS00675">
    <property type="entry name" value="SIGMA54_INTERACT_1"/>
    <property type="match status" value="1"/>
</dbReference>
<dbReference type="InterPro" id="IPR011006">
    <property type="entry name" value="CheY-like_superfamily"/>
</dbReference>
<dbReference type="AlphaFoldDB" id="A0A8J3D4Q1"/>
<dbReference type="PROSITE" id="PS00676">
    <property type="entry name" value="SIGMA54_INTERACT_2"/>
    <property type="match status" value="1"/>
</dbReference>
<evidence type="ECO:0000256" key="7">
    <source>
        <dbReference type="ARBA" id="ARBA00023163"/>
    </source>
</evidence>
<dbReference type="Gene3D" id="3.40.50.300">
    <property type="entry name" value="P-loop containing nucleotide triphosphate hydrolases"/>
    <property type="match status" value="1"/>
</dbReference>
<dbReference type="InterPro" id="IPR002078">
    <property type="entry name" value="Sigma_54_int"/>
</dbReference>
<dbReference type="GO" id="GO:0000160">
    <property type="term" value="P:phosphorelay signal transduction system"/>
    <property type="evidence" value="ECO:0007669"/>
    <property type="project" value="UniProtKB-KW"/>
</dbReference>
<dbReference type="Pfam" id="PF25601">
    <property type="entry name" value="AAA_lid_14"/>
    <property type="match status" value="1"/>
</dbReference>
<dbReference type="SUPFAM" id="SSF52172">
    <property type="entry name" value="CheY-like"/>
    <property type="match status" value="1"/>
</dbReference>